<keyword evidence="9" id="KW-1185">Reference proteome</keyword>
<comment type="caution">
    <text evidence="8">The sequence shown here is derived from an EMBL/GenBank/DDBJ whole genome shotgun (WGS) entry which is preliminary data.</text>
</comment>
<dbReference type="GO" id="GO:0015293">
    <property type="term" value="F:symporter activity"/>
    <property type="evidence" value="ECO:0007669"/>
    <property type="project" value="UniProtKB-KW"/>
</dbReference>
<dbReference type="PROSITE" id="PS50267">
    <property type="entry name" value="NA_NEUROTRAN_SYMP_3"/>
    <property type="match status" value="1"/>
</dbReference>
<proteinExistence type="inferred from homology"/>
<dbReference type="NCBIfam" id="NF037979">
    <property type="entry name" value="Na_transp"/>
    <property type="match status" value="1"/>
</dbReference>
<evidence type="ECO:0000256" key="7">
    <source>
        <dbReference type="SAM" id="Phobius"/>
    </source>
</evidence>
<protein>
    <recommendedName>
        <fullName evidence="6">Transporter</fullName>
    </recommendedName>
</protein>
<dbReference type="InterPro" id="IPR037272">
    <property type="entry name" value="SNS_sf"/>
</dbReference>
<keyword evidence="4 7" id="KW-1133">Transmembrane helix</keyword>
<accession>A0A432W097</accession>
<dbReference type="SUPFAM" id="SSF161070">
    <property type="entry name" value="SNF-like"/>
    <property type="match status" value="1"/>
</dbReference>
<feature type="transmembrane region" description="Helical" evidence="7">
    <location>
        <begin position="12"/>
        <end position="32"/>
    </location>
</feature>
<feature type="transmembrane region" description="Helical" evidence="7">
    <location>
        <begin position="350"/>
        <end position="375"/>
    </location>
</feature>
<keyword evidence="3 6" id="KW-0812">Transmembrane</keyword>
<keyword evidence="6" id="KW-0769">Symport</keyword>
<feature type="transmembrane region" description="Helical" evidence="7">
    <location>
        <begin position="44"/>
        <end position="68"/>
    </location>
</feature>
<keyword evidence="5 7" id="KW-0472">Membrane</keyword>
<dbReference type="GO" id="GO:0016020">
    <property type="term" value="C:membrane"/>
    <property type="evidence" value="ECO:0007669"/>
    <property type="project" value="UniProtKB-SubCell"/>
</dbReference>
<dbReference type="EMBL" id="PIPJ01000002">
    <property type="protein sequence ID" value="RUO22402.1"/>
    <property type="molecule type" value="Genomic_DNA"/>
</dbReference>
<organism evidence="8 9">
    <name type="scientific">Aliidiomarina iranensis</name>
    <dbReference type="NCBI Taxonomy" id="1434071"/>
    <lineage>
        <taxon>Bacteria</taxon>
        <taxon>Pseudomonadati</taxon>
        <taxon>Pseudomonadota</taxon>
        <taxon>Gammaproteobacteria</taxon>
        <taxon>Alteromonadales</taxon>
        <taxon>Idiomarinaceae</taxon>
        <taxon>Aliidiomarina</taxon>
    </lineage>
</organism>
<reference evidence="9" key="1">
    <citation type="journal article" date="2018" name="Front. Microbiol.">
        <title>Genome-Based Analysis Reveals the Taxonomy and Diversity of the Family Idiomarinaceae.</title>
        <authorList>
            <person name="Liu Y."/>
            <person name="Lai Q."/>
            <person name="Shao Z."/>
        </authorList>
    </citation>
    <scope>NUCLEOTIDE SEQUENCE [LARGE SCALE GENOMIC DNA]</scope>
    <source>
        <strain evidence="9">GBPy7</strain>
    </source>
</reference>
<evidence type="ECO:0000313" key="9">
    <source>
        <dbReference type="Proteomes" id="UP000288395"/>
    </source>
</evidence>
<feature type="transmembrane region" description="Helical" evidence="7">
    <location>
        <begin position="437"/>
        <end position="458"/>
    </location>
</feature>
<keyword evidence="2 6" id="KW-0813">Transport</keyword>
<feature type="transmembrane region" description="Helical" evidence="7">
    <location>
        <begin position="224"/>
        <end position="247"/>
    </location>
</feature>
<comment type="similarity">
    <text evidence="6">Belongs to the sodium:neurotransmitter symporter (SNF) (TC 2.A.22) family.</text>
</comment>
<comment type="subcellular location">
    <subcellularLocation>
        <location evidence="1">Membrane</location>
        <topology evidence="1">Multi-pass membrane protein</topology>
    </subcellularLocation>
</comment>
<evidence type="ECO:0000256" key="1">
    <source>
        <dbReference type="ARBA" id="ARBA00004141"/>
    </source>
</evidence>
<feature type="transmembrane region" description="Helical" evidence="7">
    <location>
        <begin position="305"/>
        <end position="338"/>
    </location>
</feature>
<gene>
    <name evidence="8" type="ORF">CWE08_04270</name>
</gene>
<dbReference type="RefSeq" id="WP_126765926.1">
    <property type="nucleotide sequence ID" value="NZ_PIPJ01000002.1"/>
</dbReference>
<feature type="transmembrane region" description="Helical" evidence="7">
    <location>
        <begin position="259"/>
        <end position="285"/>
    </location>
</feature>
<dbReference type="Proteomes" id="UP000288395">
    <property type="component" value="Unassembled WGS sequence"/>
</dbReference>
<dbReference type="PANTHER" id="PTHR42948">
    <property type="entry name" value="TRANSPORTER"/>
    <property type="match status" value="1"/>
</dbReference>
<dbReference type="OrthoDB" id="9762833at2"/>
<evidence type="ECO:0000256" key="3">
    <source>
        <dbReference type="ARBA" id="ARBA00022692"/>
    </source>
</evidence>
<dbReference type="InterPro" id="IPR047218">
    <property type="entry name" value="YocR/YhdH-like"/>
</dbReference>
<dbReference type="PROSITE" id="PS00610">
    <property type="entry name" value="NA_NEUROTRAN_SYMP_1"/>
    <property type="match status" value="1"/>
</dbReference>
<dbReference type="AlphaFoldDB" id="A0A432W097"/>
<sequence>MTIERSTNNRWSSNFSFVLAATAAAVGLGNIWKFPYIMGENGGGAFVLLYLLFIFLIGVPVLMAEVLIGRRGRNSPGYAAAKLARESGVSSAWQITGWMGLSAGFIILTFYAVIAGWALSYVVKSVSGTFVGATPESVSATFGGMVSSAPELLFYTTVLIAATVLVVGKGFKSGLERAVTYLMPLLLGLLVLIALYAAHIGDFGAAFTFMFYPDFSALTTQGALIALGHAFFTLSLASGVMIIYGAYLPKGASIVRTSIWIAIADTVVALIAGLAIFPIVFGFGLTPSEGPGLIFQTLPLAFANMPFTTLVATVFFVMLVLAAFTSAIAMIEASVAFAEERLRLKRWHAAITSGAVLWTLSLATVFSLSGASWAQLEWNFFGKELDSIFAAIDHLASNILLPLGGFMAAVFTGWVMKTRFTEEELNMSKTGYKIWQFCVRYLAPVAIICIFLQLLGILNF</sequence>
<evidence type="ECO:0000256" key="2">
    <source>
        <dbReference type="ARBA" id="ARBA00022448"/>
    </source>
</evidence>
<dbReference type="CDD" id="cd10336">
    <property type="entry name" value="SLC6sbd_Tyt1-Like"/>
    <property type="match status" value="1"/>
</dbReference>
<evidence type="ECO:0000256" key="4">
    <source>
        <dbReference type="ARBA" id="ARBA00022989"/>
    </source>
</evidence>
<feature type="transmembrane region" description="Helical" evidence="7">
    <location>
        <begin position="152"/>
        <end position="171"/>
    </location>
</feature>
<dbReference type="Pfam" id="PF00209">
    <property type="entry name" value="SNF"/>
    <property type="match status" value="2"/>
</dbReference>
<dbReference type="PRINTS" id="PR00176">
    <property type="entry name" value="NANEUSMPORT"/>
</dbReference>
<feature type="transmembrane region" description="Helical" evidence="7">
    <location>
        <begin position="395"/>
        <end position="416"/>
    </location>
</feature>
<evidence type="ECO:0000256" key="6">
    <source>
        <dbReference type="RuleBase" id="RU003732"/>
    </source>
</evidence>
<evidence type="ECO:0000256" key="5">
    <source>
        <dbReference type="ARBA" id="ARBA00023136"/>
    </source>
</evidence>
<dbReference type="PANTHER" id="PTHR42948:SF1">
    <property type="entry name" value="TRANSPORTER"/>
    <property type="match status" value="1"/>
</dbReference>
<evidence type="ECO:0000313" key="8">
    <source>
        <dbReference type="EMBL" id="RUO22402.1"/>
    </source>
</evidence>
<feature type="transmembrane region" description="Helical" evidence="7">
    <location>
        <begin position="95"/>
        <end position="119"/>
    </location>
</feature>
<dbReference type="InterPro" id="IPR000175">
    <property type="entry name" value="Na/ntran_symport"/>
</dbReference>
<feature type="transmembrane region" description="Helical" evidence="7">
    <location>
        <begin position="183"/>
        <end position="212"/>
    </location>
</feature>
<name>A0A432W097_9GAMM</name>